<dbReference type="AlphaFoldDB" id="A0A0L6Z8A3"/>
<dbReference type="Proteomes" id="UP000037043">
    <property type="component" value="Unassembled WGS sequence"/>
</dbReference>
<keyword evidence="2" id="KW-1185">Reference proteome</keyword>
<dbReference type="EMBL" id="LHUR01000027">
    <property type="protein sequence ID" value="KOA19190.1"/>
    <property type="molecule type" value="Genomic_DNA"/>
</dbReference>
<organism evidence="1 2">
    <name type="scientific">Clostridium homopropionicum DSM 5847</name>
    <dbReference type="NCBI Taxonomy" id="1121318"/>
    <lineage>
        <taxon>Bacteria</taxon>
        <taxon>Bacillati</taxon>
        <taxon>Bacillota</taxon>
        <taxon>Clostridia</taxon>
        <taxon>Eubacteriales</taxon>
        <taxon>Clostridiaceae</taxon>
        <taxon>Clostridium</taxon>
    </lineage>
</organism>
<reference evidence="2" key="1">
    <citation type="submission" date="2015-08" db="EMBL/GenBank/DDBJ databases">
        <title>Genome sequence of the strict anaerobe Clostridium homopropionicum LuHBu1 (DSM 5847T).</title>
        <authorList>
            <person name="Poehlein A."/>
            <person name="Beck M."/>
            <person name="Schiel-Bengelsdorf B."/>
            <person name="Bengelsdorf F.R."/>
            <person name="Daniel R."/>
            <person name="Duerre P."/>
        </authorList>
    </citation>
    <scope>NUCLEOTIDE SEQUENCE [LARGE SCALE GENOMIC DNA]</scope>
    <source>
        <strain evidence="2">DSM 5847</strain>
    </source>
</reference>
<evidence type="ECO:0000313" key="2">
    <source>
        <dbReference type="Proteomes" id="UP000037043"/>
    </source>
</evidence>
<gene>
    <name evidence="1" type="ORF">CLHOM_22960</name>
</gene>
<dbReference type="PATRIC" id="fig|1121318.3.peg.2309"/>
<proteinExistence type="predicted"/>
<comment type="caution">
    <text evidence="1">The sequence shown here is derived from an EMBL/GenBank/DDBJ whole genome shotgun (WGS) entry which is preliminary data.</text>
</comment>
<name>A0A0L6Z8A3_9CLOT</name>
<dbReference type="RefSeq" id="WP_052221815.1">
    <property type="nucleotide sequence ID" value="NZ_LHUR01000027.1"/>
</dbReference>
<protein>
    <submittedName>
        <fullName evidence="1">Uncharacterized protein</fullName>
    </submittedName>
</protein>
<evidence type="ECO:0000313" key="1">
    <source>
        <dbReference type="EMBL" id="KOA19190.1"/>
    </source>
</evidence>
<accession>A0A0L6Z8A3</accession>
<sequence>MKKIASLVILAIMIILAFIIFKFNDGEKTIEKAISSSNPIKIIYEEKADKGSIVFYTTKDWNDFSTCFVRKTFNVYKYIYGGTGDVRVSAKKFGFSYAYYPNIEKTPFPIYFGIIGNPEIKKIKVIEKKRNIEGEAKIINAKDERIWLMYMNKFQGSDFEIIGLSADGKELIRIKDNISPWYAEQKPLK</sequence>
<dbReference type="STRING" id="36844.SAMN04488501_10653"/>